<evidence type="ECO:0000256" key="1">
    <source>
        <dbReference type="SAM" id="Phobius"/>
    </source>
</evidence>
<reference evidence="2 3" key="1">
    <citation type="submission" date="2019-07" db="EMBL/GenBank/DDBJ databases">
        <title>Whole genome shotgun sequence of Acetobacter oeni NBRC 105207.</title>
        <authorList>
            <person name="Hosoyama A."/>
            <person name="Uohara A."/>
            <person name="Ohji S."/>
            <person name="Ichikawa N."/>
        </authorList>
    </citation>
    <scope>NUCLEOTIDE SEQUENCE [LARGE SCALE GENOMIC DNA]</scope>
    <source>
        <strain evidence="2 3">NBRC 105207</strain>
    </source>
</reference>
<dbReference type="EMBL" id="BJYG01000019">
    <property type="protein sequence ID" value="GEN63404.1"/>
    <property type="molecule type" value="Genomic_DNA"/>
</dbReference>
<evidence type="ECO:0000313" key="3">
    <source>
        <dbReference type="Proteomes" id="UP000321746"/>
    </source>
</evidence>
<proteinExistence type="predicted"/>
<comment type="caution">
    <text evidence="2">The sequence shown here is derived from an EMBL/GenBank/DDBJ whole genome shotgun (WGS) entry which is preliminary data.</text>
</comment>
<dbReference type="RefSeq" id="WP_260175978.1">
    <property type="nucleotide sequence ID" value="NZ_BJYG01000019.1"/>
</dbReference>
<sequence>MAKKETKNDVPIISMRALLVMHGILIVFVGLMAWLDWSLPGG</sequence>
<keyword evidence="1" id="KW-1133">Transmembrane helix</keyword>
<dbReference type="Proteomes" id="UP000321746">
    <property type="component" value="Unassembled WGS sequence"/>
</dbReference>
<organism evidence="2 3">
    <name type="scientific">Acetobacter oeni</name>
    <dbReference type="NCBI Taxonomy" id="304077"/>
    <lineage>
        <taxon>Bacteria</taxon>
        <taxon>Pseudomonadati</taxon>
        <taxon>Pseudomonadota</taxon>
        <taxon>Alphaproteobacteria</taxon>
        <taxon>Acetobacterales</taxon>
        <taxon>Acetobacteraceae</taxon>
        <taxon>Acetobacter</taxon>
    </lineage>
</organism>
<protein>
    <submittedName>
        <fullName evidence="2">Uncharacterized protein</fullName>
    </submittedName>
</protein>
<dbReference type="AlphaFoldDB" id="A0A511XKD1"/>
<evidence type="ECO:0000313" key="2">
    <source>
        <dbReference type="EMBL" id="GEN63404.1"/>
    </source>
</evidence>
<gene>
    <name evidence="2" type="ORF">AOE01nite_16280</name>
</gene>
<feature type="transmembrane region" description="Helical" evidence="1">
    <location>
        <begin position="12"/>
        <end position="35"/>
    </location>
</feature>
<name>A0A511XKD1_9PROT</name>
<accession>A0A511XKD1</accession>
<keyword evidence="1" id="KW-0812">Transmembrane</keyword>
<keyword evidence="3" id="KW-1185">Reference proteome</keyword>
<keyword evidence="1" id="KW-0472">Membrane</keyword>